<dbReference type="Pfam" id="PF00533">
    <property type="entry name" value="BRCT"/>
    <property type="match status" value="3"/>
</dbReference>
<dbReference type="InParanoid" id="A0A6P5KE51"/>
<keyword evidence="1" id="KW-0677">Repeat</keyword>
<evidence type="ECO:0000256" key="1">
    <source>
        <dbReference type="ARBA" id="ARBA00022737"/>
    </source>
</evidence>
<dbReference type="InterPro" id="IPR049542">
    <property type="entry name" value="TopBP1-like_BRCT0"/>
</dbReference>
<proteinExistence type="predicted"/>
<dbReference type="RefSeq" id="XP_020842957.1">
    <property type="nucleotide sequence ID" value="XM_020987298.1"/>
</dbReference>
<dbReference type="Gene3D" id="3.40.50.10190">
    <property type="entry name" value="BRCT domain"/>
    <property type="match status" value="6"/>
</dbReference>
<dbReference type="InterPro" id="IPR001357">
    <property type="entry name" value="BRCT_dom"/>
</dbReference>
<sequence length="718" mass="81588">MSGKDRDPCVKFLKAQRNSELFFAAFGSMREYLSEEYLQTLTEEEALNIKENDKSLYICDPFSGIGFDHLQKIGCRIVSPQVIIFCIQHHRCIPKSEYPVYNMIMADIIISCTSLHKETKKEIHKYVQMMGGRFCRDLNMSVTHVIAGQVGSQKYLVAASLGKPIMLPTWIKELWKKSQENCMARCKDINMEHFKCPLFLGYTICVSGLCALERRAIQHLTTEHGGHYMGHLQMNECTHLIVQEPKGQKYEYAKRWNIHCVRVQWFYHSIKKGFCQDEAMYKTEPVLETKSEPCISTALGQNNEASGYINESTHNSVMNSNLGSLLENLQNLDISAFQAPVNLLDGCRIYLYGFRDRKLDQDKLRRLINCSGGICFNQLNDDVTHVIVGDYDDELKQFWTKSTHRPRIMEAKWLLECFNKGYLLSEEEYSQLNCQPVEIPISEQPGMKRNNSFSEIEFADAEKHQQADEDLLSQNDNEDMIVDDDEMSGAEVFNDPSHITVQMENQSSFGYNLLPETPTIIEGLFSQKNFLVVGFSEEDESFIANAIKENAGKILPLQSRMLANYVVVPLLGCEVESAVGEVVTNTWLITCIEQQNIFDPESNPLFMPVPVLEGSGTPLENCVLSFSQFIGAEKDSLVYLASLLGARVQEFFVCQGSAKNDMLASTHLIVKQPDDSKYQAAQKWGLPTVSMAWILETAKLGKRAEEYKFLVGNLPKQE</sequence>
<reference evidence="4" key="1">
    <citation type="submission" date="2025-08" db="UniProtKB">
        <authorList>
            <consortium name="RefSeq"/>
        </authorList>
    </citation>
    <scope>IDENTIFICATION</scope>
    <source>
        <tissue evidence="4">Spleen</tissue>
    </source>
</reference>
<dbReference type="KEGG" id="pcw:110209089"/>
<dbReference type="Pfam" id="PF21298">
    <property type="entry name" value="TopBP1_BRCT0"/>
    <property type="match status" value="1"/>
</dbReference>
<feature type="domain" description="BRCT" evidence="2">
    <location>
        <begin position="614"/>
        <end position="711"/>
    </location>
</feature>
<keyword evidence="3" id="KW-1185">Reference proteome</keyword>
<dbReference type="SUPFAM" id="SSF52113">
    <property type="entry name" value="BRCT domain"/>
    <property type="match status" value="4"/>
</dbReference>
<dbReference type="FunFam" id="3.40.50.10190:FF:000020">
    <property type="entry name" value="DNA topoisomerase II binding protein 1"/>
    <property type="match status" value="1"/>
</dbReference>
<organism evidence="3 4">
    <name type="scientific">Phascolarctos cinereus</name>
    <name type="common">Koala</name>
    <dbReference type="NCBI Taxonomy" id="38626"/>
    <lineage>
        <taxon>Eukaryota</taxon>
        <taxon>Metazoa</taxon>
        <taxon>Chordata</taxon>
        <taxon>Craniata</taxon>
        <taxon>Vertebrata</taxon>
        <taxon>Euteleostomi</taxon>
        <taxon>Mammalia</taxon>
        <taxon>Metatheria</taxon>
        <taxon>Diprotodontia</taxon>
        <taxon>Phascolarctidae</taxon>
        <taxon>Phascolarctos</taxon>
    </lineage>
</organism>
<feature type="domain" description="BRCT" evidence="2">
    <location>
        <begin position="339"/>
        <end position="431"/>
    </location>
</feature>
<feature type="domain" description="BRCT" evidence="2">
    <location>
        <begin position="520"/>
        <end position="605"/>
    </location>
</feature>
<dbReference type="Proteomes" id="UP000515140">
    <property type="component" value="Unplaced"/>
</dbReference>
<dbReference type="FunFam" id="3.40.50.10190:FF:000010">
    <property type="entry name" value="DNA topoisomerase II binding protein 1"/>
    <property type="match status" value="1"/>
</dbReference>
<dbReference type="CDD" id="cd17749">
    <property type="entry name" value="BRCT_TopBP1_rpt4"/>
    <property type="match status" value="1"/>
</dbReference>
<evidence type="ECO:0000313" key="3">
    <source>
        <dbReference type="Proteomes" id="UP000515140"/>
    </source>
</evidence>
<dbReference type="GeneID" id="110209089"/>
<evidence type="ECO:0000259" key="2">
    <source>
        <dbReference type="PROSITE" id="PS50172"/>
    </source>
</evidence>
<dbReference type="GO" id="GO:0007095">
    <property type="term" value="P:mitotic G2 DNA damage checkpoint signaling"/>
    <property type="evidence" value="ECO:0007669"/>
    <property type="project" value="TreeGrafter"/>
</dbReference>
<dbReference type="PANTHER" id="PTHR13561">
    <property type="entry name" value="DNA REPLICATION REGULATOR DPB11-RELATED"/>
    <property type="match status" value="1"/>
</dbReference>
<dbReference type="FunFam" id="3.40.50.10190:FF:000033">
    <property type="entry name" value="DNA topoisomerase II binding protein 1"/>
    <property type="match status" value="1"/>
</dbReference>
<evidence type="ECO:0000313" key="4">
    <source>
        <dbReference type="RefSeq" id="XP_020842957.1"/>
    </source>
</evidence>
<dbReference type="InterPro" id="IPR044737">
    <property type="entry name" value="TopBP1_BRCT_1"/>
</dbReference>
<dbReference type="Pfam" id="PF12738">
    <property type="entry name" value="PTCB-BRCT"/>
    <property type="match status" value="1"/>
</dbReference>
<dbReference type="InterPro" id="IPR059215">
    <property type="entry name" value="BRCT2_TopBP1-like"/>
</dbReference>
<dbReference type="PANTHER" id="PTHR13561:SF20">
    <property type="entry name" value="DNA TOPOISOMERASE 2-BINDING PROTEIN 1"/>
    <property type="match status" value="1"/>
</dbReference>
<protein>
    <submittedName>
        <fullName evidence="4">LOW QUALITY PROTEIN: DNA topoisomerase 2-binding protein 1-like</fullName>
    </submittedName>
</protein>
<dbReference type="CDD" id="cd18434">
    <property type="entry name" value="BRCT_TopBP1_rpt5"/>
    <property type="match status" value="1"/>
</dbReference>
<feature type="domain" description="BRCT" evidence="2">
    <location>
        <begin position="100"/>
        <end position="173"/>
    </location>
</feature>
<dbReference type="AlphaFoldDB" id="A0A6P5KE51"/>
<dbReference type="PROSITE" id="PS50172">
    <property type="entry name" value="BRCT"/>
    <property type="match status" value="5"/>
</dbReference>
<dbReference type="GO" id="GO:0033314">
    <property type="term" value="P:mitotic DNA replication checkpoint signaling"/>
    <property type="evidence" value="ECO:0007669"/>
    <property type="project" value="TreeGrafter"/>
</dbReference>
<dbReference type="CDD" id="cd17718">
    <property type="entry name" value="BRCT_TopBP1_rpt3"/>
    <property type="match status" value="1"/>
</dbReference>
<gene>
    <name evidence="4" type="primary">LOC110209089</name>
</gene>
<dbReference type="FunFam" id="3.40.50.10190:FF:000022">
    <property type="entry name" value="DNA topoisomerase II binding protein 1"/>
    <property type="match status" value="1"/>
</dbReference>
<dbReference type="GO" id="GO:0006270">
    <property type="term" value="P:DNA replication initiation"/>
    <property type="evidence" value="ECO:0007669"/>
    <property type="project" value="TreeGrafter"/>
</dbReference>
<accession>A0A6P5KE51</accession>
<dbReference type="InterPro" id="IPR036420">
    <property type="entry name" value="BRCT_dom_sf"/>
</dbReference>
<feature type="domain" description="BRCT" evidence="2">
    <location>
        <begin position="194"/>
        <end position="283"/>
    </location>
</feature>
<dbReference type="CDD" id="cd17737">
    <property type="entry name" value="BRCT_TopBP1_rpt1"/>
    <property type="match status" value="1"/>
</dbReference>
<dbReference type="FunFam" id="3.40.50.10190:FF:000021">
    <property type="entry name" value="DNA topoisomerase II binding protein 1"/>
    <property type="match status" value="1"/>
</dbReference>
<name>A0A6P5KE51_PHACI</name>
<dbReference type="SMART" id="SM00292">
    <property type="entry name" value="BRCT"/>
    <property type="match status" value="5"/>
</dbReference>
<dbReference type="FunFam" id="3.40.50.10190:FF:000029">
    <property type="entry name" value="DNA topoisomerase II binding protein 1"/>
    <property type="match status" value="1"/>
</dbReference>
<dbReference type="CDD" id="cd17731">
    <property type="entry name" value="BRCT_TopBP1_rpt2_like"/>
    <property type="match status" value="1"/>
</dbReference>